<protein>
    <submittedName>
        <fullName evidence="2">Uncharacterized protein</fullName>
    </submittedName>
</protein>
<dbReference type="EMBL" id="PVTY01000003">
    <property type="protein sequence ID" value="PRZ18156.1"/>
    <property type="molecule type" value="Genomic_DNA"/>
</dbReference>
<dbReference type="Proteomes" id="UP000238217">
    <property type="component" value="Unassembled WGS sequence"/>
</dbReference>
<organism evidence="2 3">
    <name type="scientific">Nesterenkonia sandarakina</name>
    <dbReference type="NCBI Taxonomy" id="272918"/>
    <lineage>
        <taxon>Bacteria</taxon>
        <taxon>Bacillati</taxon>
        <taxon>Actinomycetota</taxon>
        <taxon>Actinomycetes</taxon>
        <taxon>Micrococcales</taxon>
        <taxon>Micrococcaceae</taxon>
        <taxon>Nesterenkonia</taxon>
    </lineage>
</organism>
<dbReference type="AlphaFoldDB" id="A0A2T0YRI7"/>
<proteinExistence type="predicted"/>
<keyword evidence="1" id="KW-0812">Transmembrane</keyword>
<gene>
    <name evidence="2" type="ORF">BCL67_103142</name>
</gene>
<evidence type="ECO:0000256" key="1">
    <source>
        <dbReference type="SAM" id="Phobius"/>
    </source>
</evidence>
<reference evidence="2 3" key="1">
    <citation type="submission" date="2018-03" db="EMBL/GenBank/DDBJ databases">
        <title>Comparative analysis of microorganisms from saline springs in Andes Mountain Range, Colombia.</title>
        <authorList>
            <person name="Rubin E."/>
        </authorList>
    </citation>
    <scope>NUCLEOTIDE SEQUENCE [LARGE SCALE GENOMIC DNA]</scope>
    <source>
        <strain evidence="2 3">CG 35</strain>
    </source>
</reference>
<name>A0A2T0YRI7_9MICC</name>
<evidence type="ECO:0000313" key="3">
    <source>
        <dbReference type="Proteomes" id="UP000238217"/>
    </source>
</evidence>
<keyword evidence="1" id="KW-0472">Membrane</keyword>
<comment type="caution">
    <text evidence="2">The sequence shown here is derived from an EMBL/GenBank/DDBJ whole genome shotgun (WGS) entry which is preliminary data.</text>
</comment>
<evidence type="ECO:0000313" key="2">
    <source>
        <dbReference type="EMBL" id="PRZ18156.1"/>
    </source>
</evidence>
<accession>A0A2T0YRI7</accession>
<keyword evidence="1" id="KW-1133">Transmembrane helix</keyword>
<dbReference type="RefSeq" id="WP_106122045.1">
    <property type="nucleotide sequence ID" value="NZ_PVTY01000003.1"/>
</dbReference>
<keyword evidence="3" id="KW-1185">Reference proteome</keyword>
<feature type="transmembrane region" description="Helical" evidence="1">
    <location>
        <begin position="32"/>
        <end position="50"/>
    </location>
</feature>
<sequence length="63" mass="6661">MGQLMRSAALLAAALLVMELRSQSVFGDALAVPLMLFFVGASVHSVLMTVRSRWCPPQAVGAS</sequence>